<dbReference type="EMBL" id="JBJKBG010000005">
    <property type="protein sequence ID" value="KAL3739491.1"/>
    <property type="molecule type" value="Genomic_DNA"/>
</dbReference>
<keyword evidence="7" id="KW-0677">Repeat</keyword>
<keyword evidence="8 12" id="KW-1133">Transmembrane helix</keyword>
<dbReference type="PROSITE" id="PS51450">
    <property type="entry name" value="LRR"/>
    <property type="match status" value="2"/>
</dbReference>
<feature type="chain" id="PRO_5044801913" description="Leucine-rich repeat-containing N-terminal plant-type domain-containing protein" evidence="13">
    <location>
        <begin position="25"/>
        <end position="981"/>
    </location>
</feature>
<evidence type="ECO:0000256" key="4">
    <source>
        <dbReference type="ARBA" id="ARBA00022614"/>
    </source>
</evidence>
<evidence type="ECO:0000256" key="9">
    <source>
        <dbReference type="ARBA" id="ARBA00023136"/>
    </source>
</evidence>
<dbReference type="InterPro" id="IPR032675">
    <property type="entry name" value="LRR_dom_sf"/>
</dbReference>
<evidence type="ECO:0008006" key="18">
    <source>
        <dbReference type="Google" id="ProtNLM"/>
    </source>
</evidence>
<keyword evidence="3" id="KW-1003">Cell membrane</keyword>
<dbReference type="PRINTS" id="PR00019">
    <property type="entry name" value="LEURICHRPT"/>
</dbReference>
<evidence type="ECO:0000256" key="7">
    <source>
        <dbReference type="ARBA" id="ARBA00022737"/>
    </source>
</evidence>
<keyword evidence="11" id="KW-0325">Glycoprotein</keyword>
<dbReference type="InterPro" id="IPR003591">
    <property type="entry name" value="Leu-rich_rpt_typical-subtyp"/>
</dbReference>
<evidence type="ECO:0000313" key="16">
    <source>
        <dbReference type="EMBL" id="KAL3739491.1"/>
    </source>
</evidence>
<evidence type="ECO:0000259" key="14">
    <source>
        <dbReference type="Pfam" id="PF08263"/>
    </source>
</evidence>
<feature type="domain" description="Disease resistance R13L4/SHOC-2-like LRR" evidence="15">
    <location>
        <begin position="318"/>
        <end position="509"/>
    </location>
</feature>
<dbReference type="PANTHER" id="PTHR48061:SF12">
    <property type="entry name" value="DISEASE RESISTANCE LIKE PROTEIN"/>
    <property type="match status" value="1"/>
</dbReference>
<dbReference type="Pfam" id="PF08263">
    <property type="entry name" value="LRRNT_2"/>
    <property type="match status" value="1"/>
</dbReference>
<dbReference type="FunFam" id="3.80.10.10:FF:000111">
    <property type="entry name" value="LRR receptor-like serine/threonine-protein kinase ERECTA"/>
    <property type="match status" value="1"/>
</dbReference>
<evidence type="ECO:0000256" key="6">
    <source>
        <dbReference type="ARBA" id="ARBA00022729"/>
    </source>
</evidence>
<evidence type="ECO:0000256" key="12">
    <source>
        <dbReference type="SAM" id="Phobius"/>
    </source>
</evidence>
<feature type="transmembrane region" description="Helical" evidence="12">
    <location>
        <begin position="938"/>
        <end position="961"/>
    </location>
</feature>
<evidence type="ECO:0000256" key="13">
    <source>
        <dbReference type="SAM" id="SignalP"/>
    </source>
</evidence>
<evidence type="ECO:0000256" key="3">
    <source>
        <dbReference type="ARBA" id="ARBA00022475"/>
    </source>
</evidence>
<reference evidence="16 17" key="1">
    <citation type="submission" date="2024-11" db="EMBL/GenBank/DDBJ databases">
        <title>Chromosome-level genome assembly of Eucalyptus globulus Labill. provides insights into its genome evolution.</title>
        <authorList>
            <person name="Li X."/>
        </authorList>
    </citation>
    <scope>NUCLEOTIDE SEQUENCE [LARGE SCALE GENOMIC DNA]</scope>
    <source>
        <strain evidence="16">CL2024</strain>
        <tissue evidence="16">Fresh tender leaves</tissue>
    </source>
</reference>
<name>A0ABD3KP30_EUCGL</name>
<dbReference type="PANTHER" id="PTHR48061">
    <property type="entry name" value="LEUCINE-RICH REPEAT RECEPTOR PROTEIN KINASE EMS1-LIKE-RELATED"/>
    <property type="match status" value="1"/>
</dbReference>
<dbReference type="SUPFAM" id="SSF52058">
    <property type="entry name" value="L domain-like"/>
    <property type="match status" value="3"/>
</dbReference>
<dbReference type="GO" id="GO:0005886">
    <property type="term" value="C:plasma membrane"/>
    <property type="evidence" value="ECO:0007669"/>
    <property type="project" value="UniProtKB-SubCell"/>
</dbReference>
<dbReference type="Gene3D" id="3.80.10.10">
    <property type="entry name" value="Ribonuclease Inhibitor"/>
    <property type="match status" value="8"/>
</dbReference>
<evidence type="ECO:0000256" key="1">
    <source>
        <dbReference type="ARBA" id="ARBA00004251"/>
    </source>
</evidence>
<evidence type="ECO:0000256" key="2">
    <source>
        <dbReference type="ARBA" id="ARBA00009592"/>
    </source>
</evidence>
<evidence type="ECO:0000256" key="5">
    <source>
        <dbReference type="ARBA" id="ARBA00022692"/>
    </source>
</evidence>
<keyword evidence="10" id="KW-0675">Receptor</keyword>
<keyword evidence="5 12" id="KW-0812">Transmembrane</keyword>
<dbReference type="InterPro" id="IPR046956">
    <property type="entry name" value="RLP23-like"/>
</dbReference>
<dbReference type="SMART" id="SM00365">
    <property type="entry name" value="LRR_SD22"/>
    <property type="match status" value="4"/>
</dbReference>
<evidence type="ECO:0000259" key="15">
    <source>
        <dbReference type="Pfam" id="PF23598"/>
    </source>
</evidence>
<keyword evidence="4" id="KW-0433">Leucine-rich repeat</keyword>
<dbReference type="FunFam" id="3.80.10.10:FF:000095">
    <property type="entry name" value="LRR receptor-like serine/threonine-protein kinase GSO1"/>
    <property type="match status" value="2"/>
</dbReference>
<evidence type="ECO:0000313" key="17">
    <source>
        <dbReference type="Proteomes" id="UP001634007"/>
    </source>
</evidence>
<dbReference type="Pfam" id="PF23598">
    <property type="entry name" value="LRR_14"/>
    <property type="match status" value="1"/>
</dbReference>
<keyword evidence="17" id="KW-1185">Reference proteome</keyword>
<dbReference type="InterPro" id="IPR001611">
    <property type="entry name" value="Leu-rich_rpt"/>
</dbReference>
<dbReference type="Pfam" id="PF00560">
    <property type="entry name" value="LRR_1"/>
    <property type="match status" value="2"/>
</dbReference>
<accession>A0ABD3KP30</accession>
<evidence type="ECO:0000256" key="8">
    <source>
        <dbReference type="ARBA" id="ARBA00022989"/>
    </source>
</evidence>
<gene>
    <name evidence="16" type="ORF">ACJRO7_020842</name>
</gene>
<protein>
    <recommendedName>
        <fullName evidence="18">Leucine-rich repeat-containing N-terminal plant-type domain-containing protein</fullName>
    </recommendedName>
</protein>
<feature type="signal peptide" evidence="13">
    <location>
        <begin position="1"/>
        <end position="24"/>
    </location>
</feature>
<dbReference type="InterPro" id="IPR013210">
    <property type="entry name" value="LRR_N_plant-typ"/>
</dbReference>
<dbReference type="Proteomes" id="UP001634007">
    <property type="component" value="Unassembled WGS sequence"/>
</dbReference>
<evidence type="ECO:0000256" key="11">
    <source>
        <dbReference type="ARBA" id="ARBA00023180"/>
    </source>
</evidence>
<comment type="subcellular location">
    <subcellularLocation>
        <location evidence="1">Cell membrane</location>
        <topology evidence="1">Single-pass type I membrane protein</topology>
    </subcellularLocation>
</comment>
<organism evidence="16 17">
    <name type="scientific">Eucalyptus globulus</name>
    <name type="common">Tasmanian blue gum</name>
    <dbReference type="NCBI Taxonomy" id="34317"/>
    <lineage>
        <taxon>Eukaryota</taxon>
        <taxon>Viridiplantae</taxon>
        <taxon>Streptophyta</taxon>
        <taxon>Embryophyta</taxon>
        <taxon>Tracheophyta</taxon>
        <taxon>Spermatophyta</taxon>
        <taxon>Magnoliopsida</taxon>
        <taxon>eudicotyledons</taxon>
        <taxon>Gunneridae</taxon>
        <taxon>Pentapetalae</taxon>
        <taxon>rosids</taxon>
        <taxon>malvids</taxon>
        <taxon>Myrtales</taxon>
        <taxon>Myrtaceae</taxon>
        <taxon>Myrtoideae</taxon>
        <taxon>Eucalypteae</taxon>
        <taxon>Eucalyptus</taxon>
    </lineage>
</organism>
<keyword evidence="9 12" id="KW-0472">Membrane</keyword>
<sequence length="981" mass="108811">MAPSSKCLFMLLLSLSPLLMMANSSPPAEHPLCGDHEKLALLQFKQSFAIETSEFCDFSRVESWGSEESRDCCSWGGVHCDKDTGHVVGLDLSSGCLFGSLSPNSTLFSLVHLQELNLAKNHFNFSEIPSSLARLTKLKYLNFSKSFFSGQIPREISMLADLRSLDLSVDNVSSVEHPSELSGPVFKSLIQNLSRLEELHLGWLTINSAIPHLMANLSSLRSLLLTDCGLHGDLPERVFHLPNLHFLDARYNQDLTGHFPEFPSGSPLRSLKVTGTSLSGQLPGSIGALNLLGELSIKDCRFSGSVPSSITNLTQLVVLDLSNNTLSGRIPSLENLTELTYLTLDTNNFTSGSFQWIGRLTRLTTLDLSGIALNSEIPSSFANLSRISYLGLGFCHLRGHIPPWLMNLTHLTGLQLLFNDLEGPIPTSLSRLVNLRYLNLYSNMLNGTLSLDTLTHLKQLSILHLSGNDIMLLHNSANATLSKLIVLGLSKCNLNRFPNFLRSQDKLEWMDLSYNGISGQVPRWFLSISRGTLQYLNISHNRLTEFEQQSKFFPWTRLHTIDLRFNMFRGPVLIPPASSLYFLLSNNKFMGEVPPMICNLESLVALDLSYNRLSGMLPTCLGNISGSLSILNLRSNNFQGPIPRNWTNARSLKMVDLSQNRLEGQVPRSLASCEMLEFLDLGDNLVNDTFPSWLGTSPRLSILILRSNAFHGPIGMPKTKSDFPKLRIIDLSHNQFTGGLPSEYFQLWEAMKLSDKKLLAYMQQSLMPTTVPIYTYYGDYDYSLSMNNKGIQMVYMKILDVLTAIDLSANQFEGEIPETIGNLIGLHALNLSHNVLTGQIPSSLGNIEVLESLDLSQNKLTGRIPQQLTQLNFLALFSVSYNLLSGPIPKGGQFNTFLNNSYLENSGLCGSPLSKECGDPASSPPTKEDEDSRFLPGLSWQAVVIGYGTGLCVGLVTGLAFDRRNPRSLFMLLKFKVTFFL</sequence>
<proteinExistence type="inferred from homology"/>
<comment type="similarity">
    <text evidence="2">Belongs to the RLP family.</text>
</comment>
<dbReference type="AlphaFoldDB" id="A0ABD3KP30"/>
<dbReference type="InterPro" id="IPR055414">
    <property type="entry name" value="LRR_R13L4/SHOC2-like"/>
</dbReference>
<evidence type="ECO:0000256" key="10">
    <source>
        <dbReference type="ARBA" id="ARBA00023170"/>
    </source>
</evidence>
<dbReference type="SMART" id="SM00369">
    <property type="entry name" value="LRR_TYP"/>
    <property type="match status" value="11"/>
</dbReference>
<keyword evidence="6 13" id="KW-0732">Signal</keyword>
<dbReference type="Pfam" id="PF13855">
    <property type="entry name" value="LRR_8"/>
    <property type="match status" value="2"/>
</dbReference>
<feature type="domain" description="Leucine-rich repeat-containing N-terminal plant-type" evidence="14">
    <location>
        <begin position="36"/>
        <end position="81"/>
    </location>
</feature>
<comment type="caution">
    <text evidence="16">The sequence shown here is derived from an EMBL/GenBank/DDBJ whole genome shotgun (WGS) entry which is preliminary data.</text>
</comment>